<dbReference type="Proteomes" id="UP000008922">
    <property type="component" value="Chromosome"/>
</dbReference>
<keyword evidence="1" id="KW-0812">Transmembrane</keyword>
<dbReference type="HOGENOM" id="CLU_1599323_0_0_0"/>
<organism evidence="2 3">
    <name type="scientific">Anaerolinea thermophila (strain DSM 14523 / JCM 11388 / NBRC 100420 / UNI-1)</name>
    <dbReference type="NCBI Taxonomy" id="926569"/>
    <lineage>
        <taxon>Bacteria</taxon>
        <taxon>Bacillati</taxon>
        <taxon>Chloroflexota</taxon>
        <taxon>Anaerolineae</taxon>
        <taxon>Anaerolineales</taxon>
        <taxon>Anaerolineaceae</taxon>
        <taxon>Anaerolinea</taxon>
    </lineage>
</organism>
<sequence>MGILLGLPIVILLTIFQSVVVSNIPLLHGTADLVLLVLAALALQERISTIYEWAVMAGILMGLVSAVPWFIPVFGYVGTVALARFLKRQVWQTPVLAMLLTTLSGSVVMLGMQMLALQAQEVPISIVESIDLVILPAVFLNVLLALPVYALTIDLTRSVYPEEVEV</sequence>
<dbReference type="KEGG" id="atm:ANT_09710"/>
<feature type="transmembrane region" description="Helical" evidence="1">
    <location>
        <begin position="132"/>
        <end position="151"/>
    </location>
</feature>
<dbReference type="STRING" id="926569.ANT_09710"/>
<evidence type="ECO:0000313" key="3">
    <source>
        <dbReference type="Proteomes" id="UP000008922"/>
    </source>
</evidence>
<reference evidence="2 3" key="1">
    <citation type="submission" date="2010-12" db="EMBL/GenBank/DDBJ databases">
        <title>Whole genome sequence of Anaerolinea thermophila UNI-1.</title>
        <authorList>
            <person name="Narita-Yamada S."/>
            <person name="Kishi E."/>
            <person name="Watanabe Y."/>
            <person name="Takasaki K."/>
            <person name="Ankai A."/>
            <person name="Oguchi A."/>
            <person name="Fukui S."/>
            <person name="Takahashi M."/>
            <person name="Yashiro I."/>
            <person name="Hosoyama A."/>
            <person name="Sekiguchi Y."/>
            <person name="Hanada S."/>
            <person name="Fujita N."/>
        </authorList>
    </citation>
    <scope>NUCLEOTIDE SEQUENCE [LARGE SCALE GENOMIC DNA]</scope>
    <source>
        <strain evidence="3">DSM 14523 / JCM 11388 / NBRC 100420 / UNI-1</strain>
    </source>
</reference>
<feature type="transmembrane region" description="Helical" evidence="1">
    <location>
        <begin position="91"/>
        <end position="111"/>
    </location>
</feature>
<keyword evidence="1" id="KW-0472">Membrane</keyword>
<evidence type="ECO:0008006" key="4">
    <source>
        <dbReference type="Google" id="ProtNLM"/>
    </source>
</evidence>
<proteinExistence type="predicted"/>
<keyword evidence="1" id="KW-1133">Transmembrane helix</keyword>
<evidence type="ECO:0000313" key="2">
    <source>
        <dbReference type="EMBL" id="BAJ63005.1"/>
    </source>
</evidence>
<dbReference type="EMBL" id="AP012029">
    <property type="protein sequence ID" value="BAJ63005.1"/>
    <property type="molecule type" value="Genomic_DNA"/>
</dbReference>
<feature type="transmembrane region" description="Helical" evidence="1">
    <location>
        <begin position="50"/>
        <end position="71"/>
    </location>
</feature>
<name>E8N3J1_ANATU</name>
<dbReference type="AlphaFoldDB" id="E8N3J1"/>
<dbReference type="InParanoid" id="E8N3J1"/>
<dbReference type="RefSeq" id="WP_013559396.1">
    <property type="nucleotide sequence ID" value="NC_014960.1"/>
</dbReference>
<evidence type="ECO:0000256" key="1">
    <source>
        <dbReference type="SAM" id="Phobius"/>
    </source>
</evidence>
<protein>
    <recommendedName>
        <fullName evidence="4">Rod shape-determining protein MreD</fullName>
    </recommendedName>
</protein>
<keyword evidence="3" id="KW-1185">Reference proteome</keyword>
<gene>
    <name evidence="2" type="ordered locus">ANT_09710</name>
</gene>
<accession>E8N3J1</accession>